<evidence type="ECO:0000313" key="1">
    <source>
        <dbReference type="EMBL" id="MBD2776569.1"/>
    </source>
</evidence>
<dbReference type="EMBL" id="JACXAE010000098">
    <property type="protein sequence ID" value="MBD2776569.1"/>
    <property type="molecule type" value="Genomic_DNA"/>
</dbReference>
<dbReference type="InterPro" id="IPR009057">
    <property type="entry name" value="Homeodomain-like_sf"/>
</dbReference>
<gene>
    <name evidence="1" type="ORF">ICL16_32085</name>
</gene>
<dbReference type="Proteomes" id="UP000629098">
    <property type="component" value="Unassembled WGS sequence"/>
</dbReference>
<name>A0A8J6XQT6_9CYAN</name>
<keyword evidence="2" id="KW-1185">Reference proteome</keyword>
<comment type="caution">
    <text evidence="1">The sequence shown here is derived from an EMBL/GenBank/DDBJ whole genome shotgun (WGS) entry which is preliminary data.</text>
</comment>
<dbReference type="InterPro" id="IPR036388">
    <property type="entry name" value="WH-like_DNA-bd_sf"/>
</dbReference>
<reference evidence="1" key="1">
    <citation type="submission" date="2020-09" db="EMBL/GenBank/DDBJ databases">
        <title>Iningainema tapete sp. nov. (Scytonemataceae, Cyanobacteria) from greenhouses in central Florida (USA) produces two types of nodularin with biosynthetic potential for microcystin-LR and anabaenopeptins.</title>
        <authorList>
            <person name="Berthold D.E."/>
            <person name="Lefler F.W."/>
            <person name="Huang I.-S."/>
            <person name="Abdulla H."/>
            <person name="Zimba P.V."/>
            <person name="Laughinghouse H.D. IV."/>
        </authorList>
    </citation>
    <scope>NUCLEOTIDE SEQUENCE</scope>
    <source>
        <strain evidence="1">BLCCT55</strain>
    </source>
</reference>
<protein>
    <submittedName>
        <fullName evidence="1">DUF433 domain-containing protein</fullName>
    </submittedName>
</protein>
<organism evidence="1 2">
    <name type="scientific">Iningainema tapete BLCC-T55</name>
    <dbReference type="NCBI Taxonomy" id="2748662"/>
    <lineage>
        <taxon>Bacteria</taxon>
        <taxon>Bacillati</taxon>
        <taxon>Cyanobacteriota</taxon>
        <taxon>Cyanophyceae</taxon>
        <taxon>Nostocales</taxon>
        <taxon>Scytonemataceae</taxon>
        <taxon>Iningainema tapete</taxon>
    </lineage>
</organism>
<dbReference type="Pfam" id="PF04255">
    <property type="entry name" value="DUF433"/>
    <property type="match status" value="1"/>
</dbReference>
<dbReference type="AlphaFoldDB" id="A0A8J6XQT6"/>
<accession>A0A8J6XQT6</accession>
<proteinExistence type="predicted"/>
<sequence>MDIQKVLRDQQIIHSDPEIMSGTPVFVGTRVPLQTFFDYLEGEAGLTEFLEDFPHLQAQVLLVLEVIAKVMLEQERTVGAHTP</sequence>
<dbReference type="InterPro" id="IPR007367">
    <property type="entry name" value="DUF433"/>
</dbReference>
<dbReference type="Gene3D" id="1.10.10.10">
    <property type="entry name" value="Winged helix-like DNA-binding domain superfamily/Winged helix DNA-binding domain"/>
    <property type="match status" value="1"/>
</dbReference>
<evidence type="ECO:0000313" key="2">
    <source>
        <dbReference type="Proteomes" id="UP000629098"/>
    </source>
</evidence>
<dbReference type="SUPFAM" id="SSF46689">
    <property type="entry name" value="Homeodomain-like"/>
    <property type="match status" value="1"/>
</dbReference>